<name>A0A1A6GV69_NEOLE</name>
<dbReference type="InterPro" id="IPR050302">
    <property type="entry name" value="Rab_GAP_TBC_domain"/>
</dbReference>
<reference evidence="2 3" key="1">
    <citation type="submission" date="2016-06" db="EMBL/GenBank/DDBJ databases">
        <title>The Draft Genome Sequence and Annotation of the Desert Woodrat Neotoma lepida.</title>
        <authorList>
            <person name="Campbell M."/>
            <person name="Oakeson K.F."/>
            <person name="Yandell M."/>
            <person name="Halpert J.R."/>
            <person name="Dearing D."/>
        </authorList>
    </citation>
    <scope>NUCLEOTIDE SEQUENCE [LARGE SCALE GENOMIC DNA]</scope>
    <source>
        <strain evidence="2">417</strain>
        <tissue evidence="2">Liver</tissue>
    </source>
</reference>
<sequence length="102" mass="12477">VDQRVFRDLMSEKLPRLHTHFEQYKVDYTLITFNWFLVVFVDSVVSDILFKIWDSFLYEGPKVIFRFALALFKYKEEEILKLQDSMSIFKYLRYFTRTILDA</sequence>
<dbReference type="FunFam" id="1.10.472.80:FF:000018">
    <property type="entry name" value="TBC1 domain family member 2B"/>
    <property type="match status" value="1"/>
</dbReference>
<dbReference type="GO" id="GO:0031267">
    <property type="term" value="F:small GTPase binding"/>
    <property type="evidence" value="ECO:0007669"/>
    <property type="project" value="TreeGrafter"/>
</dbReference>
<dbReference type="EMBL" id="LZPO01073695">
    <property type="protein sequence ID" value="OBS69237.1"/>
    <property type="molecule type" value="Genomic_DNA"/>
</dbReference>
<dbReference type="InterPro" id="IPR000195">
    <property type="entry name" value="Rab-GAP-TBC_dom"/>
</dbReference>
<dbReference type="Proteomes" id="UP000092124">
    <property type="component" value="Unassembled WGS sequence"/>
</dbReference>
<dbReference type="PANTHER" id="PTHR47219">
    <property type="entry name" value="RAB GTPASE-ACTIVATING PROTEIN 1-LIKE"/>
    <property type="match status" value="1"/>
</dbReference>
<feature type="non-terminal residue" evidence="2">
    <location>
        <position position="102"/>
    </location>
</feature>
<proteinExistence type="predicted"/>
<dbReference type="GO" id="GO:0005096">
    <property type="term" value="F:GTPase activator activity"/>
    <property type="evidence" value="ECO:0007669"/>
    <property type="project" value="TreeGrafter"/>
</dbReference>
<dbReference type="PROSITE" id="PS50086">
    <property type="entry name" value="TBC_RABGAP"/>
    <property type="match status" value="1"/>
</dbReference>
<dbReference type="Gene3D" id="1.10.472.80">
    <property type="entry name" value="Ypt/Rab-GAP domain of gyp1p, domain 3"/>
    <property type="match status" value="1"/>
</dbReference>
<comment type="caution">
    <text evidence="2">The sequence shown here is derived from an EMBL/GenBank/DDBJ whole genome shotgun (WGS) entry which is preliminary data.</text>
</comment>
<dbReference type="STRING" id="56216.A0A1A6GV69"/>
<dbReference type="InterPro" id="IPR035969">
    <property type="entry name" value="Rab-GAP_TBC_sf"/>
</dbReference>
<feature type="non-terminal residue" evidence="2">
    <location>
        <position position="1"/>
    </location>
</feature>
<evidence type="ECO:0000259" key="1">
    <source>
        <dbReference type="PROSITE" id="PS50086"/>
    </source>
</evidence>
<dbReference type="Pfam" id="PF00566">
    <property type="entry name" value="RabGAP-TBC"/>
    <property type="match status" value="1"/>
</dbReference>
<dbReference type="PANTHER" id="PTHR47219:SF20">
    <property type="entry name" value="TBC1 DOMAIN FAMILY MEMBER 2B"/>
    <property type="match status" value="1"/>
</dbReference>
<keyword evidence="3" id="KW-1185">Reference proteome</keyword>
<accession>A0A1A6GV69</accession>
<dbReference type="SUPFAM" id="SSF47923">
    <property type="entry name" value="Ypt/Rab-GAP domain of gyp1p"/>
    <property type="match status" value="1"/>
</dbReference>
<evidence type="ECO:0000313" key="2">
    <source>
        <dbReference type="EMBL" id="OBS69237.1"/>
    </source>
</evidence>
<dbReference type="AlphaFoldDB" id="A0A1A6GV69"/>
<protein>
    <recommendedName>
        <fullName evidence="1">Rab-GAP TBC domain-containing protein</fullName>
    </recommendedName>
</protein>
<gene>
    <name evidence="2" type="ORF">A6R68_02222</name>
</gene>
<evidence type="ECO:0000313" key="3">
    <source>
        <dbReference type="Proteomes" id="UP000092124"/>
    </source>
</evidence>
<organism evidence="2 3">
    <name type="scientific">Neotoma lepida</name>
    <name type="common">Desert woodrat</name>
    <dbReference type="NCBI Taxonomy" id="56216"/>
    <lineage>
        <taxon>Eukaryota</taxon>
        <taxon>Metazoa</taxon>
        <taxon>Chordata</taxon>
        <taxon>Craniata</taxon>
        <taxon>Vertebrata</taxon>
        <taxon>Euteleostomi</taxon>
        <taxon>Mammalia</taxon>
        <taxon>Eutheria</taxon>
        <taxon>Euarchontoglires</taxon>
        <taxon>Glires</taxon>
        <taxon>Rodentia</taxon>
        <taxon>Myomorpha</taxon>
        <taxon>Muroidea</taxon>
        <taxon>Cricetidae</taxon>
        <taxon>Neotominae</taxon>
        <taxon>Neotoma</taxon>
    </lineage>
</organism>
<dbReference type="OrthoDB" id="294251at2759"/>
<feature type="domain" description="Rab-GAP TBC" evidence="1">
    <location>
        <begin position="1"/>
        <end position="60"/>
    </location>
</feature>